<feature type="transmembrane region" description="Helical" evidence="7">
    <location>
        <begin position="486"/>
        <end position="513"/>
    </location>
</feature>
<proteinExistence type="predicted"/>
<name>A0A4P6F2R2_9MICO</name>
<evidence type="ECO:0000256" key="5">
    <source>
        <dbReference type="ARBA" id="ARBA00023136"/>
    </source>
</evidence>
<feature type="transmembrane region" description="Helical" evidence="7">
    <location>
        <begin position="459"/>
        <end position="480"/>
    </location>
</feature>
<feature type="transmembrane region" description="Helical" evidence="7">
    <location>
        <begin position="368"/>
        <end position="399"/>
    </location>
</feature>
<feature type="transmembrane region" description="Helical" evidence="7">
    <location>
        <begin position="51"/>
        <end position="72"/>
    </location>
</feature>
<reference evidence="9 10" key="1">
    <citation type="submission" date="2019-01" db="EMBL/GenBank/DDBJ databases">
        <title>Genome sequencing of strain 2JSPR-7.</title>
        <authorList>
            <person name="Heo J."/>
            <person name="Kim S.-J."/>
            <person name="Kim J.-S."/>
            <person name="Hong S.-B."/>
            <person name="Kwon S.-W."/>
        </authorList>
    </citation>
    <scope>NUCLEOTIDE SEQUENCE [LARGE SCALE GENOMIC DNA]</scope>
    <source>
        <strain evidence="9 10">2JSPR-7</strain>
    </source>
</reference>
<comment type="subcellular location">
    <subcellularLocation>
        <location evidence="1">Cell membrane</location>
        <topology evidence="1">Multi-pass membrane protein</topology>
    </subcellularLocation>
</comment>
<dbReference type="InterPro" id="IPR003838">
    <property type="entry name" value="ABC3_permease_C"/>
</dbReference>
<sequence length="705" mass="71223">MTVTHARPATTPPAPGTREPRRGAAARFRGRWRVALRFGARDARRNKGRTALVAIMVALPVAVGAFAATTLWSTRDTPERTVAEQLGPRLQASASFFGTEVQQTPDGNSSAGGASAETQVASVDAAFRAALPGGARAVAGVDASVVVFAGELQVWQPAVQIDVGDPSVAAAFPLAEGTLPGAGEVALGADIARQLGLEVGDTVGARLNGRVGQVDGPADLGSATLSGILAARQPRSVTVLYPASGPITPPATVGGPTGPTVTSPFWFVSGDTPVTWDDVLRLNDAGFVVTSRQVVLDPPPHSAVPYFDGTPPRSASDLLQTWGLFVAVIAVALLEAVLLVGPAFAVGARRSARSLALVAANGGTARTLRAVVLGTGVVIGVGGALAGTAIGLAGAAVALSSVPGGLRFYSVPWPIVLGIAVVGVLLAAAGAWLPARGASKADVVAVLAGRRGETAARRWPAVVGTVLAVAGYAAAVVGGITTQVLLLIGGVIVGEIGLVLACGGIVALLGRMAGRLPLSWRFALRDASRHRSRTSPAIAAVLVATAGASAGLVYSTAQSDHDYRSQAIVAAPGVLLLADPSGKALATPADLATVTGIVHDVLPDVGDLRPVTTLAETVDDGVTTSAHLRPPGEGLEFSVSGTAIMGPIVDDGDLVEAFAIPSPDTLGPRSQQDASSSPPARRSTTARRTSPSRAGIRTSTPRRRS</sequence>
<keyword evidence="4 7" id="KW-1133">Transmembrane helix</keyword>
<organism evidence="9 10">
    <name type="scientific">Xylanimonas allomyrinae</name>
    <dbReference type="NCBI Taxonomy" id="2509459"/>
    <lineage>
        <taxon>Bacteria</taxon>
        <taxon>Bacillati</taxon>
        <taxon>Actinomycetota</taxon>
        <taxon>Actinomycetes</taxon>
        <taxon>Micrococcales</taxon>
        <taxon>Promicromonosporaceae</taxon>
        <taxon>Xylanimonas</taxon>
    </lineage>
</organism>
<feature type="compositionally biased region" description="Low complexity" evidence="6">
    <location>
        <begin position="674"/>
        <end position="694"/>
    </location>
</feature>
<feature type="region of interest" description="Disordered" evidence="6">
    <location>
        <begin position="659"/>
        <end position="705"/>
    </location>
</feature>
<evidence type="ECO:0000256" key="1">
    <source>
        <dbReference type="ARBA" id="ARBA00004651"/>
    </source>
</evidence>
<gene>
    <name evidence="9" type="ORF">ET495_17205</name>
</gene>
<dbReference type="AlphaFoldDB" id="A0A4P6F2R2"/>
<evidence type="ECO:0000256" key="4">
    <source>
        <dbReference type="ARBA" id="ARBA00022989"/>
    </source>
</evidence>
<evidence type="ECO:0000256" key="7">
    <source>
        <dbReference type="SAM" id="Phobius"/>
    </source>
</evidence>
<evidence type="ECO:0000256" key="6">
    <source>
        <dbReference type="SAM" id="MobiDB-lite"/>
    </source>
</evidence>
<keyword evidence="2" id="KW-1003">Cell membrane</keyword>
<evidence type="ECO:0000313" key="10">
    <source>
        <dbReference type="Proteomes" id="UP000291758"/>
    </source>
</evidence>
<protein>
    <submittedName>
        <fullName evidence="9">FtsX-like permease family protein</fullName>
    </submittedName>
</protein>
<dbReference type="Proteomes" id="UP000291758">
    <property type="component" value="Chromosome"/>
</dbReference>
<dbReference type="OrthoDB" id="3405625at2"/>
<evidence type="ECO:0000259" key="8">
    <source>
        <dbReference type="Pfam" id="PF02687"/>
    </source>
</evidence>
<feature type="domain" description="ABC3 transporter permease C-terminal" evidence="8">
    <location>
        <begin position="327"/>
        <end position="441"/>
    </location>
</feature>
<evidence type="ECO:0000256" key="2">
    <source>
        <dbReference type="ARBA" id="ARBA00022475"/>
    </source>
</evidence>
<dbReference type="EMBL" id="CP035495">
    <property type="protein sequence ID" value="QAY64648.1"/>
    <property type="molecule type" value="Genomic_DNA"/>
</dbReference>
<accession>A0A4P6F2R2</accession>
<evidence type="ECO:0000313" key="9">
    <source>
        <dbReference type="EMBL" id="QAY64648.1"/>
    </source>
</evidence>
<dbReference type="KEGG" id="xyl:ET495_17205"/>
<feature type="transmembrane region" description="Helical" evidence="7">
    <location>
        <begin position="534"/>
        <end position="554"/>
    </location>
</feature>
<evidence type="ECO:0000256" key="3">
    <source>
        <dbReference type="ARBA" id="ARBA00022692"/>
    </source>
</evidence>
<feature type="transmembrane region" description="Helical" evidence="7">
    <location>
        <begin position="322"/>
        <end position="347"/>
    </location>
</feature>
<feature type="region of interest" description="Disordered" evidence="6">
    <location>
        <begin position="1"/>
        <end position="26"/>
    </location>
</feature>
<feature type="transmembrane region" description="Helical" evidence="7">
    <location>
        <begin position="411"/>
        <end position="433"/>
    </location>
</feature>
<dbReference type="Pfam" id="PF02687">
    <property type="entry name" value="FtsX"/>
    <property type="match status" value="1"/>
</dbReference>
<keyword evidence="10" id="KW-1185">Reference proteome</keyword>
<keyword evidence="5 7" id="KW-0472">Membrane</keyword>
<dbReference type="RefSeq" id="WP_129205790.1">
    <property type="nucleotide sequence ID" value="NZ_CP035495.1"/>
</dbReference>
<keyword evidence="3 7" id="KW-0812">Transmembrane</keyword>